<accession>A0ABY4PB26</accession>
<comment type="similarity">
    <text evidence="1">Belongs to the aldo/keto reductase family.</text>
</comment>
<evidence type="ECO:0000256" key="1">
    <source>
        <dbReference type="ARBA" id="ARBA00007905"/>
    </source>
</evidence>
<protein>
    <submittedName>
        <fullName evidence="5">Aldo/keto reductase</fullName>
    </submittedName>
</protein>
<dbReference type="PANTHER" id="PTHR43827:SF3">
    <property type="entry name" value="NADP-DEPENDENT OXIDOREDUCTASE DOMAIN-CONTAINING PROTEIN"/>
    <property type="match status" value="1"/>
</dbReference>
<organism evidence="5 6">
    <name type="scientific">Bombilactobacillus folatiphilus</name>
    <dbReference type="NCBI Taxonomy" id="2923362"/>
    <lineage>
        <taxon>Bacteria</taxon>
        <taxon>Bacillati</taxon>
        <taxon>Bacillota</taxon>
        <taxon>Bacilli</taxon>
        <taxon>Lactobacillales</taxon>
        <taxon>Lactobacillaceae</taxon>
        <taxon>Bombilactobacillus</taxon>
    </lineage>
</organism>
<evidence type="ECO:0000259" key="4">
    <source>
        <dbReference type="Pfam" id="PF00248"/>
    </source>
</evidence>
<feature type="domain" description="NADP-dependent oxidoreductase" evidence="4">
    <location>
        <begin position="16"/>
        <end position="267"/>
    </location>
</feature>
<dbReference type="Gene3D" id="3.20.20.100">
    <property type="entry name" value="NADP-dependent oxidoreductase domain"/>
    <property type="match status" value="1"/>
</dbReference>
<dbReference type="InterPro" id="IPR018170">
    <property type="entry name" value="Aldo/ket_reductase_CS"/>
</dbReference>
<evidence type="ECO:0000256" key="2">
    <source>
        <dbReference type="ARBA" id="ARBA00022857"/>
    </source>
</evidence>
<dbReference type="RefSeq" id="WP_249515188.1">
    <property type="nucleotide sequence ID" value="NZ_CP093366.1"/>
</dbReference>
<dbReference type="PROSITE" id="PS00062">
    <property type="entry name" value="ALDOKETO_REDUCTASE_2"/>
    <property type="match status" value="1"/>
</dbReference>
<dbReference type="InterPro" id="IPR020471">
    <property type="entry name" value="AKR"/>
</dbReference>
<keyword evidence="6" id="KW-1185">Reference proteome</keyword>
<dbReference type="CDD" id="cd19071">
    <property type="entry name" value="AKR_AKR1-5-like"/>
    <property type="match status" value="1"/>
</dbReference>
<gene>
    <name evidence="5" type="ORF">MOO45_06930</name>
</gene>
<dbReference type="PROSITE" id="PS00798">
    <property type="entry name" value="ALDOKETO_REDUCTASE_1"/>
    <property type="match status" value="1"/>
</dbReference>
<keyword evidence="3" id="KW-0560">Oxidoreductase</keyword>
<dbReference type="InterPro" id="IPR036812">
    <property type="entry name" value="NAD(P)_OxRdtase_dom_sf"/>
</dbReference>
<evidence type="ECO:0000313" key="5">
    <source>
        <dbReference type="EMBL" id="UQS82924.1"/>
    </source>
</evidence>
<dbReference type="Proteomes" id="UP000831495">
    <property type="component" value="Chromosome"/>
</dbReference>
<name>A0ABY4PB26_9LACO</name>
<dbReference type="PRINTS" id="PR00069">
    <property type="entry name" value="ALDKETRDTASE"/>
</dbReference>
<proteinExistence type="inferred from homology"/>
<reference evidence="5" key="1">
    <citation type="journal article" date="2022" name="Int. J. Syst. Evol. Microbiol.">
        <title>Apilactobacillus apisilvae sp. nov., Nicolia spurrieriana gen. nov. sp. nov., Bombilactobacillus folatiphilus sp. nov. and Bombilactobacillus thymidiniphilus sp. nov., four new lactic acid bacterial isolates from stingless bees Tetragonula carbonaria and Austroplebeia australis.</title>
        <authorList>
            <person name="Oliphant S.A."/>
            <person name="Watson-Haigh N.S."/>
            <person name="Sumby K.M."/>
            <person name="Gardner J."/>
            <person name="Groom S."/>
            <person name="Jiranek V."/>
        </authorList>
    </citation>
    <scope>NUCLEOTIDE SEQUENCE</scope>
    <source>
        <strain evidence="5">SG4_D2</strain>
    </source>
</reference>
<dbReference type="PIRSF" id="PIRSF000097">
    <property type="entry name" value="AKR"/>
    <property type="match status" value="1"/>
</dbReference>
<dbReference type="PANTHER" id="PTHR43827">
    <property type="entry name" value="2,5-DIKETO-D-GLUCONIC ACID REDUCTASE"/>
    <property type="match status" value="1"/>
</dbReference>
<dbReference type="InterPro" id="IPR023210">
    <property type="entry name" value="NADP_OxRdtase_dom"/>
</dbReference>
<dbReference type="EMBL" id="CP093366">
    <property type="protein sequence ID" value="UQS82924.1"/>
    <property type="molecule type" value="Genomic_DNA"/>
</dbReference>
<dbReference type="Pfam" id="PF00248">
    <property type="entry name" value="Aldo_ket_red"/>
    <property type="match status" value="1"/>
</dbReference>
<evidence type="ECO:0000256" key="3">
    <source>
        <dbReference type="ARBA" id="ARBA00023002"/>
    </source>
</evidence>
<sequence length="286" mass="31825">MLESTYQLNNSVQIPRLGFGTWLVDNQNVADAVQSAMEAGYRLIDTAQAYGNEAGIGQALKQTQLNRSELFIATKLAAEIKSYDQAQTAIDKSLTRLGLDYVDLMIIHSPQPWADFRNGEHYFEGNLEAWRALENAYQAGKIKAIGVSNFERVDLQNILDNGHVKPAVNQVLAHVSNTPFELIDFCQQNDILVEAYSPIAHGVVLANPTVQALAHKYQVEPAQLCLRYCLQLGLLPLPKSENPQHIQANTQLDFVINDSDLEQLKQMAPIKDYGAANQFPVYDKGI</sequence>
<evidence type="ECO:0000313" key="6">
    <source>
        <dbReference type="Proteomes" id="UP000831495"/>
    </source>
</evidence>
<dbReference type="SUPFAM" id="SSF51430">
    <property type="entry name" value="NAD(P)-linked oxidoreductase"/>
    <property type="match status" value="1"/>
</dbReference>
<keyword evidence="2" id="KW-0521">NADP</keyword>